<dbReference type="InterPro" id="IPR000971">
    <property type="entry name" value="Globin"/>
</dbReference>
<keyword evidence="8" id="KW-1185">Reference proteome</keyword>
<dbReference type="PANTHER" id="PTHR43396:SF3">
    <property type="entry name" value="FLAVOHEMOPROTEIN"/>
    <property type="match status" value="1"/>
</dbReference>
<sequence>MSRIALGFARVTAVPHGTTDTLGKVTVDPQRLKDNFAQVGGHGMDVAEYFYADLFERNPHYRPLFPASMRRQQEVLLGALTQIVSLVDDPERLVPYLEELGRAHAGFGINPEHYPEVGASLVATLKYFSGDDWTPELEKDWVEAYGVVSDVMIKAAEQK</sequence>
<organism evidence="7 8">
    <name type="scientific">Actinoallomurus spadix</name>
    <dbReference type="NCBI Taxonomy" id="79912"/>
    <lineage>
        <taxon>Bacteria</taxon>
        <taxon>Bacillati</taxon>
        <taxon>Actinomycetota</taxon>
        <taxon>Actinomycetes</taxon>
        <taxon>Streptosporangiales</taxon>
        <taxon>Thermomonosporaceae</taxon>
        <taxon>Actinoallomurus</taxon>
    </lineage>
</organism>
<reference evidence="7 8" key="1">
    <citation type="journal article" date="2019" name="Int. J. Syst. Evol. Microbiol.">
        <title>The Global Catalogue of Microorganisms (GCM) 10K type strain sequencing project: providing services to taxonomists for standard genome sequencing and annotation.</title>
        <authorList>
            <consortium name="The Broad Institute Genomics Platform"/>
            <consortium name="The Broad Institute Genome Sequencing Center for Infectious Disease"/>
            <person name="Wu L."/>
            <person name="Ma J."/>
        </authorList>
    </citation>
    <scope>NUCLEOTIDE SEQUENCE [LARGE SCALE GENOMIC DNA]</scope>
    <source>
        <strain evidence="7 8">JCM 3146</strain>
    </source>
</reference>
<evidence type="ECO:0000256" key="2">
    <source>
        <dbReference type="ARBA" id="ARBA00022621"/>
    </source>
</evidence>
<evidence type="ECO:0000256" key="4">
    <source>
        <dbReference type="ARBA" id="ARBA00023004"/>
    </source>
</evidence>
<dbReference type="PROSITE" id="PS01033">
    <property type="entry name" value="GLOBIN"/>
    <property type="match status" value="1"/>
</dbReference>
<name>A0ABN0XEL2_9ACTN</name>
<protein>
    <recommendedName>
        <fullName evidence="6">Globin domain-containing protein</fullName>
    </recommendedName>
</protein>
<comment type="similarity">
    <text evidence="5">Belongs to the globin family.</text>
</comment>
<proteinExistence type="inferred from homology"/>
<dbReference type="PANTHER" id="PTHR43396">
    <property type="entry name" value="FLAVOHEMOPROTEIN"/>
    <property type="match status" value="1"/>
</dbReference>
<dbReference type="Proteomes" id="UP001501822">
    <property type="component" value="Unassembled WGS sequence"/>
</dbReference>
<evidence type="ECO:0000256" key="5">
    <source>
        <dbReference type="RuleBase" id="RU000356"/>
    </source>
</evidence>
<dbReference type="SUPFAM" id="SSF46458">
    <property type="entry name" value="Globin-like"/>
    <property type="match status" value="1"/>
</dbReference>
<keyword evidence="1 5" id="KW-0349">Heme</keyword>
<keyword evidence="4" id="KW-0408">Iron</keyword>
<gene>
    <name evidence="7" type="ORF">GCM10010151_59570</name>
</gene>
<dbReference type="InterPro" id="IPR012292">
    <property type="entry name" value="Globin/Proto"/>
</dbReference>
<dbReference type="Gene3D" id="1.10.490.10">
    <property type="entry name" value="Globins"/>
    <property type="match status" value="1"/>
</dbReference>
<dbReference type="Pfam" id="PF00042">
    <property type="entry name" value="Globin"/>
    <property type="match status" value="1"/>
</dbReference>
<comment type="caution">
    <text evidence="7">The sequence shown here is derived from an EMBL/GenBank/DDBJ whole genome shotgun (WGS) entry which is preliminary data.</text>
</comment>
<evidence type="ECO:0000256" key="3">
    <source>
        <dbReference type="ARBA" id="ARBA00022723"/>
    </source>
</evidence>
<evidence type="ECO:0000313" key="8">
    <source>
        <dbReference type="Proteomes" id="UP001501822"/>
    </source>
</evidence>
<dbReference type="EMBL" id="BAAABM010000055">
    <property type="protein sequence ID" value="GAA0361669.1"/>
    <property type="molecule type" value="Genomic_DNA"/>
</dbReference>
<accession>A0ABN0XEL2</accession>
<evidence type="ECO:0000256" key="1">
    <source>
        <dbReference type="ARBA" id="ARBA00022617"/>
    </source>
</evidence>
<keyword evidence="2 5" id="KW-0561">Oxygen transport</keyword>
<evidence type="ECO:0000259" key="6">
    <source>
        <dbReference type="PROSITE" id="PS01033"/>
    </source>
</evidence>
<dbReference type="CDD" id="cd19753">
    <property type="entry name" value="Mb-like_oxidoreductase"/>
    <property type="match status" value="1"/>
</dbReference>
<feature type="domain" description="Globin" evidence="6">
    <location>
        <begin position="21"/>
        <end position="157"/>
    </location>
</feature>
<keyword evidence="3" id="KW-0479">Metal-binding</keyword>
<keyword evidence="5" id="KW-0813">Transport</keyword>
<dbReference type="InterPro" id="IPR009050">
    <property type="entry name" value="Globin-like_sf"/>
</dbReference>
<evidence type="ECO:0000313" key="7">
    <source>
        <dbReference type="EMBL" id="GAA0361669.1"/>
    </source>
</evidence>